<keyword evidence="1" id="KW-0472">Membrane</keyword>
<protein>
    <submittedName>
        <fullName evidence="2">Uncharacterized protein</fullName>
    </submittedName>
</protein>
<accession>A0A7K3LNG1</accession>
<sequence length="87" mass="9098">MTGAGDGNTPYRFSYGKFVLYVLGSGVLVLVVCVPIILVLAHWNSVAGLIAALVTVILMIATIGTVSKRQIGKAEAAMRARGQLPPT</sequence>
<evidence type="ECO:0000256" key="1">
    <source>
        <dbReference type="SAM" id="Phobius"/>
    </source>
</evidence>
<evidence type="ECO:0000313" key="2">
    <source>
        <dbReference type="EMBL" id="NDK89792.1"/>
    </source>
</evidence>
<dbReference type="EMBL" id="JAADZU010000024">
    <property type="protein sequence ID" value="NDK89792.1"/>
    <property type="molecule type" value="Genomic_DNA"/>
</dbReference>
<dbReference type="RefSeq" id="WP_059036519.1">
    <property type="nucleotide sequence ID" value="NZ_JAADZU010000024.1"/>
</dbReference>
<organism evidence="2 3">
    <name type="scientific">Gordonia desulfuricans</name>
    <dbReference type="NCBI Taxonomy" id="89051"/>
    <lineage>
        <taxon>Bacteria</taxon>
        <taxon>Bacillati</taxon>
        <taxon>Actinomycetota</taxon>
        <taxon>Actinomycetes</taxon>
        <taxon>Mycobacteriales</taxon>
        <taxon>Gordoniaceae</taxon>
        <taxon>Gordonia</taxon>
    </lineage>
</organism>
<proteinExistence type="predicted"/>
<dbReference type="Proteomes" id="UP000466307">
    <property type="component" value="Unassembled WGS sequence"/>
</dbReference>
<feature type="transmembrane region" description="Helical" evidence="1">
    <location>
        <begin position="46"/>
        <end position="66"/>
    </location>
</feature>
<keyword evidence="1" id="KW-1133">Transmembrane helix</keyword>
<keyword evidence="1" id="KW-0812">Transmembrane</keyword>
<feature type="transmembrane region" description="Helical" evidence="1">
    <location>
        <begin position="18"/>
        <end position="40"/>
    </location>
</feature>
<gene>
    <name evidence="2" type="ORF">GYA93_09405</name>
</gene>
<name>A0A7K3LNG1_9ACTN</name>
<reference evidence="2 3" key="1">
    <citation type="submission" date="2020-01" db="EMBL/GenBank/DDBJ databases">
        <title>Investigation of new actinobacteria for the biodesulphurisation of diesel fuel.</title>
        <authorList>
            <person name="Athi Narayanan S.M."/>
        </authorList>
    </citation>
    <scope>NUCLEOTIDE SEQUENCE [LARGE SCALE GENOMIC DNA]</scope>
    <source>
        <strain evidence="2 3">213E</strain>
    </source>
</reference>
<evidence type="ECO:0000313" key="3">
    <source>
        <dbReference type="Proteomes" id="UP000466307"/>
    </source>
</evidence>
<keyword evidence="3" id="KW-1185">Reference proteome</keyword>
<comment type="caution">
    <text evidence="2">The sequence shown here is derived from an EMBL/GenBank/DDBJ whole genome shotgun (WGS) entry which is preliminary data.</text>
</comment>
<dbReference type="AlphaFoldDB" id="A0A7K3LNG1"/>